<dbReference type="Gene3D" id="3.40.630.10">
    <property type="entry name" value="Zn peptidases"/>
    <property type="match status" value="1"/>
</dbReference>
<feature type="binding site" evidence="3">
    <location>
        <position position="125"/>
    </location>
    <ligand>
        <name>Zn(2+)</name>
        <dbReference type="ChEBI" id="CHEBI:29105"/>
        <label>2</label>
    </ligand>
</feature>
<dbReference type="GO" id="GO:0016813">
    <property type="term" value="F:hydrolase activity, acting on carbon-nitrogen (but not peptide) bonds, in linear amidines"/>
    <property type="evidence" value="ECO:0007669"/>
    <property type="project" value="InterPro"/>
</dbReference>
<dbReference type="NCBIfam" id="TIGR01879">
    <property type="entry name" value="hydantase"/>
    <property type="match status" value="1"/>
</dbReference>
<keyword evidence="2" id="KW-0378">Hydrolase</keyword>
<organism evidence="6 7">
    <name type="scientific">Desulfosporosinus lacus DSM 15449</name>
    <dbReference type="NCBI Taxonomy" id="1121420"/>
    <lineage>
        <taxon>Bacteria</taxon>
        <taxon>Bacillati</taxon>
        <taxon>Bacillota</taxon>
        <taxon>Clostridia</taxon>
        <taxon>Eubacteriales</taxon>
        <taxon>Desulfitobacteriaceae</taxon>
        <taxon>Desulfosporosinus</taxon>
    </lineage>
</organism>
<dbReference type="PIRSF" id="PIRSF001235">
    <property type="entry name" value="Amidase_carbamoylase"/>
    <property type="match status" value="1"/>
</dbReference>
<evidence type="ECO:0000256" key="3">
    <source>
        <dbReference type="PIRSR" id="PIRSR001235-1"/>
    </source>
</evidence>
<gene>
    <name evidence="6" type="ORF">SAMN02746098_00605</name>
</gene>
<feature type="domain" description="Peptidase M20 dimerisation" evidence="5">
    <location>
        <begin position="211"/>
        <end position="306"/>
    </location>
</feature>
<dbReference type="AlphaFoldDB" id="A0A1M5RMA1"/>
<protein>
    <submittedName>
        <fullName evidence="6">Allantoate deiminase</fullName>
    </submittedName>
</protein>
<dbReference type="OrthoDB" id="9808195at2"/>
<name>A0A1M5RMA1_9FIRM</name>
<dbReference type="Pfam" id="PF07687">
    <property type="entry name" value="M20_dimer"/>
    <property type="match status" value="1"/>
</dbReference>
<comment type="cofactor">
    <cofactor evidence="3">
        <name>Zn(2+)</name>
        <dbReference type="ChEBI" id="CHEBI:29105"/>
    </cofactor>
    <text evidence="3">Binds 2 Zn(2+) ions per subunit.</text>
</comment>
<feature type="binding site" evidence="4">
    <location>
        <position position="273"/>
    </location>
    <ligand>
        <name>allantoate</name>
        <dbReference type="ChEBI" id="CHEBI:17536"/>
    </ligand>
</feature>
<dbReference type="EMBL" id="FQXJ01000003">
    <property type="protein sequence ID" value="SHH27457.1"/>
    <property type="molecule type" value="Genomic_DNA"/>
</dbReference>
<dbReference type="InterPro" id="IPR010158">
    <property type="entry name" value="Amidase_Cbmase"/>
</dbReference>
<feature type="binding site" evidence="3">
    <location>
        <position position="90"/>
    </location>
    <ligand>
        <name>Zn(2+)</name>
        <dbReference type="ChEBI" id="CHEBI:29105"/>
        <label>2</label>
    </ligand>
</feature>
<dbReference type="SUPFAM" id="SSF53187">
    <property type="entry name" value="Zn-dependent exopeptidases"/>
    <property type="match status" value="1"/>
</dbReference>
<accession>A0A1M5RMA1</accession>
<comment type="similarity">
    <text evidence="1">Belongs to the peptidase M20 family.</text>
</comment>
<feature type="binding site" evidence="4">
    <location>
        <position position="214"/>
    </location>
    <ligand>
        <name>allantoate</name>
        <dbReference type="ChEBI" id="CHEBI:17536"/>
    </ligand>
</feature>
<dbReference type="CDD" id="cd03884">
    <property type="entry name" value="M20_bAS"/>
    <property type="match status" value="1"/>
</dbReference>
<evidence type="ECO:0000313" key="7">
    <source>
        <dbReference type="Proteomes" id="UP000183954"/>
    </source>
</evidence>
<feature type="binding site" evidence="4">
    <location>
        <position position="286"/>
    </location>
    <ligand>
        <name>allantoate</name>
        <dbReference type="ChEBI" id="CHEBI:17536"/>
    </ligand>
</feature>
<dbReference type="Gene3D" id="3.30.70.360">
    <property type="match status" value="1"/>
</dbReference>
<keyword evidence="3" id="KW-0479">Metal-binding</keyword>
<evidence type="ECO:0000256" key="2">
    <source>
        <dbReference type="ARBA" id="ARBA00022801"/>
    </source>
</evidence>
<sequence>MINADRLWKNLLDIGEIGKNPDGGITRLAFTKEDRQAIKMVEDLMKEAGLAVHEDEVGNLIGRKEGEDSNAPAVLIGSHLDSVFNGGIFDGSLGVLAGIEVLQSMTENGISTKHPIEVYVFRDEEGCRFNFSLLGSRGMSGTLKVENLEYRDNEGISLAEAMKSCGMNPEEFFKASRRPDEIKAYLELHVEQGKVLECENLQVGVVTGIASSLRLMVTVTGKADHAGATPMNLRFDALAAAAQIIGVVEKETRATKSAVGTVGQIHAYPGGINIIPGRVEFTVDLRDVSIKVAQQLEKSILSQAEDICTQRGLKLEVDFLQRVPPAPCSPEIIDTIAESCRELGIEELHLPSGAGHDAMQVVNLCPIGMIFVRSQNGISHHPAEWSTPEDCTAGAKVLYQTVLKLAE</sequence>
<evidence type="ECO:0000313" key="6">
    <source>
        <dbReference type="EMBL" id="SHH27457.1"/>
    </source>
</evidence>
<feature type="binding site" evidence="3">
    <location>
        <position position="189"/>
    </location>
    <ligand>
        <name>Zn(2+)</name>
        <dbReference type="ChEBI" id="CHEBI:29105"/>
        <label>1</label>
    </ligand>
</feature>
<reference evidence="7" key="1">
    <citation type="submission" date="2016-11" db="EMBL/GenBank/DDBJ databases">
        <authorList>
            <person name="Varghese N."/>
            <person name="Submissions S."/>
        </authorList>
    </citation>
    <scope>NUCLEOTIDE SEQUENCE [LARGE SCALE GENOMIC DNA]</scope>
    <source>
        <strain evidence="7">DSM 15449</strain>
    </source>
</reference>
<keyword evidence="3" id="KW-0862">Zinc</keyword>
<feature type="binding site" evidence="3">
    <location>
        <position position="90"/>
    </location>
    <ligand>
        <name>Zn(2+)</name>
        <dbReference type="ChEBI" id="CHEBI:29105"/>
        <label>1</label>
    </ligand>
</feature>
<feature type="binding site" evidence="3">
    <location>
        <position position="79"/>
    </location>
    <ligand>
        <name>Zn(2+)</name>
        <dbReference type="ChEBI" id="CHEBI:29105"/>
        <label>1</label>
    </ligand>
</feature>
<dbReference type="InterPro" id="IPR036264">
    <property type="entry name" value="Bact_exopeptidase_dim_dom"/>
</dbReference>
<dbReference type="PANTHER" id="PTHR32494:SF5">
    <property type="entry name" value="ALLANTOATE AMIDOHYDROLASE"/>
    <property type="match status" value="1"/>
</dbReference>
<evidence type="ECO:0000256" key="1">
    <source>
        <dbReference type="ARBA" id="ARBA00006153"/>
    </source>
</evidence>
<dbReference type="RefSeq" id="WP_073027749.1">
    <property type="nucleotide sequence ID" value="NZ_FQXJ01000003.1"/>
</dbReference>
<dbReference type="GO" id="GO:0046872">
    <property type="term" value="F:metal ion binding"/>
    <property type="evidence" value="ECO:0007669"/>
    <property type="project" value="UniProtKB-KW"/>
</dbReference>
<proteinExistence type="inferred from homology"/>
<dbReference type="InterPro" id="IPR002933">
    <property type="entry name" value="Peptidase_M20"/>
</dbReference>
<dbReference type="SUPFAM" id="SSF55031">
    <property type="entry name" value="Bacterial exopeptidase dimerisation domain"/>
    <property type="match status" value="1"/>
</dbReference>
<keyword evidence="7" id="KW-1185">Reference proteome</keyword>
<evidence type="ECO:0000256" key="4">
    <source>
        <dbReference type="PIRSR" id="PIRSR001235-2"/>
    </source>
</evidence>
<dbReference type="NCBIfam" id="NF006771">
    <property type="entry name" value="PRK09290.1-5"/>
    <property type="match status" value="1"/>
</dbReference>
<dbReference type="InterPro" id="IPR011650">
    <property type="entry name" value="Peptidase_M20_dimer"/>
</dbReference>
<dbReference type="Proteomes" id="UP000183954">
    <property type="component" value="Unassembled WGS sequence"/>
</dbReference>
<evidence type="ECO:0000259" key="5">
    <source>
        <dbReference type="Pfam" id="PF07687"/>
    </source>
</evidence>
<dbReference type="STRING" id="1121420.SAMN02746098_00605"/>
<dbReference type="PANTHER" id="PTHR32494">
    <property type="entry name" value="ALLANTOATE DEIMINASE-RELATED"/>
    <property type="match status" value="1"/>
</dbReference>
<dbReference type="Pfam" id="PF01546">
    <property type="entry name" value="Peptidase_M20"/>
    <property type="match status" value="1"/>
</dbReference>
<feature type="binding site" evidence="3">
    <location>
        <position position="380"/>
    </location>
    <ligand>
        <name>Zn(2+)</name>
        <dbReference type="ChEBI" id="CHEBI:29105"/>
        <label>2</label>
    </ligand>
</feature>